<sequence length="365" mass="39896">MKFVVQWLAPQFQSECEQLAQTNEADKLRRLHTNSDTAQNIWNSWTLPNDGSVIVTTLGGGILEIPPEHLVQLDALKAQVEALLNSVVVIGVGKSTYEAEIAAKVAMERGGNQIALYVPGLEQEVKDEKEETDPLVMRKDEVPATPDFTAAFHSIARDQEVRLARINDATENEIDTMRQQIAVALTAIKAQAPVLGQIKEHAPDLYQAVVDLTAGVVAMARALKDREMGKSEKMTAAFLNNETGEVFQTGAVHDNGSLPEGWKDIQDGFVDETGKFLNKAQAIETLEKAIKLPKLRVKRYKEITLPVGSLKQDHNGNKVKVQHGDGKESWVEVNSGVVAATDDRHAPPVWGANSHPASSRNPGAH</sequence>
<proteinExistence type="predicted"/>
<reference evidence="2" key="1">
    <citation type="submission" date="2020-04" db="EMBL/GenBank/DDBJ databases">
        <authorList>
            <person name="Chiriac C."/>
            <person name="Salcher M."/>
            <person name="Ghai R."/>
            <person name="Kavagutti S V."/>
        </authorList>
    </citation>
    <scope>NUCLEOTIDE SEQUENCE</scope>
</reference>
<protein>
    <submittedName>
        <fullName evidence="2">Uncharacterized protein</fullName>
    </submittedName>
</protein>
<organism evidence="2">
    <name type="scientific">uncultured Caudovirales phage</name>
    <dbReference type="NCBI Taxonomy" id="2100421"/>
    <lineage>
        <taxon>Viruses</taxon>
        <taxon>Duplodnaviria</taxon>
        <taxon>Heunggongvirae</taxon>
        <taxon>Uroviricota</taxon>
        <taxon>Caudoviricetes</taxon>
        <taxon>Peduoviridae</taxon>
        <taxon>Maltschvirus</taxon>
        <taxon>Maltschvirus maltsch</taxon>
    </lineage>
</organism>
<gene>
    <name evidence="2" type="ORF">UFOVP75_69</name>
</gene>
<feature type="compositionally biased region" description="Polar residues" evidence="1">
    <location>
        <begin position="355"/>
        <end position="365"/>
    </location>
</feature>
<evidence type="ECO:0000313" key="2">
    <source>
        <dbReference type="EMBL" id="CAB4127146.1"/>
    </source>
</evidence>
<dbReference type="EMBL" id="LR796209">
    <property type="protein sequence ID" value="CAB4127146.1"/>
    <property type="molecule type" value="Genomic_DNA"/>
</dbReference>
<evidence type="ECO:0000256" key="1">
    <source>
        <dbReference type="SAM" id="MobiDB-lite"/>
    </source>
</evidence>
<accession>A0A6J5L1I5</accession>
<feature type="region of interest" description="Disordered" evidence="1">
    <location>
        <begin position="342"/>
        <end position="365"/>
    </location>
</feature>
<name>A0A6J5L1I5_9CAUD</name>